<reference evidence="1 2" key="1">
    <citation type="journal article" date="2020" name="IScience">
        <title>Genome Sequencing of the Endangered Kingdonia uniflora (Circaeasteraceae, Ranunculales) Reveals Potential Mechanisms of Evolutionary Specialization.</title>
        <authorList>
            <person name="Sun Y."/>
            <person name="Deng T."/>
            <person name="Zhang A."/>
            <person name="Moore M.J."/>
            <person name="Landis J.B."/>
            <person name="Lin N."/>
            <person name="Zhang H."/>
            <person name="Zhang X."/>
            <person name="Huang J."/>
            <person name="Zhang X."/>
            <person name="Sun H."/>
            <person name="Wang H."/>
        </authorList>
    </citation>
    <scope>NUCLEOTIDE SEQUENCE [LARGE SCALE GENOMIC DNA]</scope>
    <source>
        <strain evidence="1">TB1705</strain>
        <tissue evidence="1">Leaf</tissue>
    </source>
</reference>
<organism evidence="1 2">
    <name type="scientific">Kingdonia uniflora</name>
    <dbReference type="NCBI Taxonomy" id="39325"/>
    <lineage>
        <taxon>Eukaryota</taxon>
        <taxon>Viridiplantae</taxon>
        <taxon>Streptophyta</taxon>
        <taxon>Embryophyta</taxon>
        <taxon>Tracheophyta</taxon>
        <taxon>Spermatophyta</taxon>
        <taxon>Magnoliopsida</taxon>
        <taxon>Ranunculales</taxon>
        <taxon>Circaeasteraceae</taxon>
        <taxon>Kingdonia</taxon>
    </lineage>
</organism>
<dbReference type="InterPro" id="IPR027417">
    <property type="entry name" value="P-loop_NTPase"/>
</dbReference>
<keyword evidence="2" id="KW-1185">Reference proteome</keyword>
<dbReference type="OrthoDB" id="416741at2759"/>
<dbReference type="Gene3D" id="3.40.50.300">
    <property type="entry name" value="P-loop containing nucleotide triphosphate hydrolases"/>
    <property type="match status" value="1"/>
</dbReference>
<gene>
    <name evidence="1" type="ORF">GIB67_015764</name>
</gene>
<sequence>MLANPVERLTALEECDKLGQGFQLAERDMGIRRFGNIFGEQQTGDVGNVGIDLFFEMLFESLSKVEDHRLISVPYQTVHVSTQISDDLRRQYGKEPRSMDILLKNLYVRRMAADLGITRVFTSGKTAGMTTNMTKKVFNLMMESMTSDVHHNSHILEESHIKLGGLNSMLTTEHGLNIPAISKAPAMMLGMDVLHGSPARLMCLLFLRWSAQGNGHLFLDIELVA</sequence>
<dbReference type="AlphaFoldDB" id="A0A7J7NV02"/>
<evidence type="ECO:0000313" key="2">
    <source>
        <dbReference type="Proteomes" id="UP000541444"/>
    </source>
</evidence>
<dbReference type="Proteomes" id="UP000541444">
    <property type="component" value="Unassembled WGS sequence"/>
</dbReference>
<evidence type="ECO:0000313" key="1">
    <source>
        <dbReference type="EMBL" id="KAF6170812.1"/>
    </source>
</evidence>
<proteinExistence type="predicted"/>
<dbReference type="InterPro" id="IPR037235">
    <property type="entry name" value="TRCF-like_C_D7"/>
</dbReference>
<protein>
    <submittedName>
        <fullName evidence="1">Uncharacterized protein</fullName>
    </submittedName>
</protein>
<dbReference type="EMBL" id="JACGCM010000560">
    <property type="protein sequence ID" value="KAF6170812.1"/>
    <property type="molecule type" value="Genomic_DNA"/>
</dbReference>
<accession>A0A7J7NV02</accession>
<comment type="caution">
    <text evidence="1">The sequence shown here is derived from an EMBL/GenBank/DDBJ whole genome shotgun (WGS) entry which is preliminary data.</text>
</comment>
<dbReference type="SUPFAM" id="SSF143517">
    <property type="entry name" value="TRCF domain-like"/>
    <property type="match status" value="1"/>
</dbReference>
<name>A0A7J7NV02_9MAGN</name>